<sequence length="87" mass="9818">MGNDRGASLDETIRGIDMGSGDVWRGFLGFVQTHNAFRRHLGDTSCTLYYRRPIQPGASVVGGPIFIYERTRVEVTTLQICKIWSIR</sequence>
<dbReference type="Proteomes" id="UP000326757">
    <property type="component" value="Unassembled WGS sequence"/>
</dbReference>
<evidence type="ECO:0000313" key="1">
    <source>
        <dbReference type="EMBL" id="KAB8303837.1"/>
    </source>
</evidence>
<accession>A0A5N6KJH9</accession>
<gene>
    <name evidence="1" type="ORF">EYC80_005208</name>
</gene>
<organism evidence="1 2">
    <name type="scientific">Monilinia laxa</name>
    <name type="common">Brown rot fungus</name>
    <name type="synonym">Sclerotinia laxa</name>
    <dbReference type="NCBI Taxonomy" id="61186"/>
    <lineage>
        <taxon>Eukaryota</taxon>
        <taxon>Fungi</taxon>
        <taxon>Dikarya</taxon>
        <taxon>Ascomycota</taxon>
        <taxon>Pezizomycotina</taxon>
        <taxon>Leotiomycetes</taxon>
        <taxon>Helotiales</taxon>
        <taxon>Sclerotiniaceae</taxon>
        <taxon>Monilinia</taxon>
    </lineage>
</organism>
<name>A0A5N6KJH9_MONLA</name>
<evidence type="ECO:0000313" key="2">
    <source>
        <dbReference type="Proteomes" id="UP000326757"/>
    </source>
</evidence>
<dbReference type="EMBL" id="VIGI01000002">
    <property type="protein sequence ID" value="KAB8303837.1"/>
    <property type="molecule type" value="Genomic_DNA"/>
</dbReference>
<keyword evidence="2" id="KW-1185">Reference proteome</keyword>
<dbReference type="AlphaFoldDB" id="A0A5N6KJH9"/>
<reference evidence="1 2" key="1">
    <citation type="submission" date="2019-06" db="EMBL/GenBank/DDBJ databases">
        <title>Genome Sequence of the Brown Rot Fungal Pathogen Monilinia laxa.</title>
        <authorList>
            <person name="De Miccolis Angelini R.M."/>
            <person name="Landi L."/>
            <person name="Abate D."/>
            <person name="Pollastro S."/>
            <person name="Romanazzi G."/>
            <person name="Faretra F."/>
        </authorList>
    </citation>
    <scope>NUCLEOTIDE SEQUENCE [LARGE SCALE GENOMIC DNA]</scope>
    <source>
        <strain evidence="1 2">Mlax316</strain>
    </source>
</reference>
<proteinExistence type="predicted"/>
<comment type="caution">
    <text evidence="1">The sequence shown here is derived from an EMBL/GenBank/DDBJ whole genome shotgun (WGS) entry which is preliminary data.</text>
</comment>
<protein>
    <submittedName>
        <fullName evidence="1">Uncharacterized protein</fullName>
    </submittedName>
</protein>